<accession>A0A9D4CNA8</accession>
<reference evidence="1" key="2">
    <citation type="submission" date="2020-11" db="EMBL/GenBank/DDBJ databases">
        <authorList>
            <person name="McCartney M.A."/>
            <person name="Auch B."/>
            <person name="Kono T."/>
            <person name="Mallez S."/>
            <person name="Becker A."/>
            <person name="Gohl D.M."/>
            <person name="Silverstein K.A.T."/>
            <person name="Koren S."/>
            <person name="Bechman K.B."/>
            <person name="Herman A."/>
            <person name="Abrahante J.E."/>
            <person name="Garbe J."/>
        </authorList>
    </citation>
    <scope>NUCLEOTIDE SEQUENCE</scope>
    <source>
        <strain evidence="1">Duluth1</strain>
        <tissue evidence="1">Whole animal</tissue>
    </source>
</reference>
<dbReference type="EMBL" id="JAIWYP010000012">
    <property type="protein sequence ID" value="KAH3728569.1"/>
    <property type="molecule type" value="Genomic_DNA"/>
</dbReference>
<comment type="caution">
    <text evidence="1">The sequence shown here is derived from an EMBL/GenBank/DDBJ whole genome shotgun (WGS) entry which is preliminary data.</text>
</comment>
<keyword evidence="2" id="KW-1185">Reference proteome</keyword>
<reference evidence="1" key="1">
    <citation type="journal article" date="2019" name="bioRxiv">
        <title>The Genome of the Zebra Mussel, Dreissena polymorpha: A Resource for Invasive Species Research.</title>
        <authorList>
            <person name="McCartney M.A."/>
            <person name="Auch B."/>
            <person name="Kono T."/>
            <person name="Mallez S."/>
            <person name="Zhang Y."/>
            <person name="Obille A."/>
            <person name="Becker A."/>
            <person name="Abrahante J.E."/>
            <person name="Garbe J."/>
            <person name="Badalamenti J.P."/>
            <person name="Herman A."/>
            <person name="Mangelson H."/>
            <person name="Liachko I."/>
            <person name="Sullivan S."/>
            <person name="Sone E.D."/>
            <person name="Koren S."/>
            <person name="Silverstein K.A.T."/>
            <person name="Beckman K.B."/>
            <person name="Gohl D.M."/>
        </authorList>
    </citation>
    <scope>NUCLEOTIDE SEQUENCE</scope>
    <source>
        <strain evidence="1">Duluth1</strain>
        <tissue evidence="1">Whole animal</tissue>
    </source>
</reference>
<dbReference type="Proteomes" id="UP000828390">
    <property type="component" value="Unassembled WGS sequence"/>
</dbReference>
<organism evidence="1 2">
    <name type="scientific">Dreissena polymorpha</name>
    <name type="common">Zebra mussel</name>
    <name type="synonym">Mytilus polymorpha</name>
    <dbReference type="NCBI Taxonomy" id="45954"/>
    <lineage>
        <taxon>Eukaryota</taxon>
        <taxon>Metazoa</taxon>
        <taxon>Spiralia</taxon>
        <taxon>Lophotrochozoa</taxon>
        <taxon>Mollusca</taxon>
        <taxon>Bivalvia</taxon>
        <taxon>Autobranchia</taxon>
        <taxon>Heteroconchia</taxon>
        <taxon>Euheterodonta</taxon>
        <taxon>Imparidentia</taxon>
        <taxon>Neoheterodontei</taxon>
        <taxon>Myida</taxon>
        <taxon>Dreissenoidea</taxon>
        <taxon>Dreissenidae</taxon>
        <taxon>Dreissena</taxon>
    </lineage>
</organism>
<protein>
    <recommendedName>
        <fullName evidence="3">Reverse transcriptase domain-containing protein</fullName>
    </recommendedName>
</protein>
<dbReference type="AlphaFoldDB" id="A0A9D4CNA8"/>
<proteinExistence type="predicted"/>
<name>A0A9D4CNA8_DREPO</name>
<evidence type="ECO:0000313" key="1">
    <source>
        <dbReference type="EMBL" id="KAH3728569.1"/>
    </source>
</evidence>
<evidence type="ECO:0008006" key="3">
    <source>
        <dbReference type="Google" id="ProtNLM"/>
    </source>
</evidence>
<gene>
    <name evidence="1" type="ORF">DPMN_054527</name>
</gene>
<sequence length="134" mass="14854">MIYFLTNSTTLVYRVHSGYFFENISTICTQQGAQLSTTLYKIYHNDLLKSVGESGPGTAIGNINVSTPTCADDAALLANSPHELQALLDLVEFNTFRELDKINPDKSDILTVKYKDSVKATFNGQHLKSPMCQM</sequence>
<evidence type="ECO:0000313" key="2">
    <source>
        <dbReference type="Proteomes" id="UP000828390"/>
    </source>
</evidence>